<reference evidence="2 3" key="1">
    <citation type="journal article" date="2018" name="New Phytol.">
        <title>Phylogenomics of Endogonaceae and evolution of mycorrhizas within Mucoromycota.</title>
        <authorList>
            <person name="Chang Y."/>
            <person name="Desiro A."/>
            <person name="Na H."/>
            <person name="Sandor L."/>
            <person name="Lipzen A."/>
            <person name="Clum A."/>
            <person name="Barry K."/>
            <person name="Grigoriev I.V."/>
            <person name="Martin F.M."/>
            <person name="Stajich J.E."/>
            <person name="Smith M.E."/>
            <person name="Bonito G."/>
            <person name="Spatafora J.W."/>
        </authorList>
    </citation>
    <scope>NUCLEOTIDE SEQUENCE [LARGE SCALE GENOMIC DNA]</scope>
    <source>
        <strain evidence="2 3">GMNB39</strain>
    </source>
</reference>
<protein>
    <recommendedName>
        <fullName evidence="1">F-box domain-containing protein</fullName>
    </recommendedName>
</protein>
<dbReference type="InterPro" id="IPR032675">
    <property type="entry name" value="LRR_dom_sf"/>
</dbReference>
<dbReference type="InterPro" id="IPR050648">
    <property type="entry name" value="F-box_LRR-repeat"/>
</dbReference>
<dbReference type="PANTHER" id="PTHR13382">
    <property type="entry name" value="MITOCHONDRIAL ATP SYNTHASE COUPLING FACTOR B"/>
    <property type="match status" value="1"/>
</dbReference>
<dbReference type="Proteomes" id="UP000268093">
    <property type="component" value="Unassembled WGS sequence"/>
</dbReference>
<dbReference type="SUPFAM" id="SSF81383">
    <property type="entry name" value="F-box domain"/>
    <property type="match status" value="1"/>
</dbReference>
<organism evidence="2 3">
    <name type="scientific">Jimgerdemannia flammicorona</name>
    <dbReference type="NCBI Taxonomy" id="994334"/>
    <lineage>
        <taxon>Eukaryota</taxon>
        <taxon>Fungi</taxon>
        <taxon>Fungi incertae sedis</taxon>
        <taxon>Mucoromycota</taxon>
        <taxon>Mucoromycotina</taxon>
        <taxon>Endogonomycetes</taxon>
        <taxon>Endogonales</taxon>
        <taxon>Endogonaceae</taxon>
        <taxon>Jimgerdemannia</taxon>
    </lineage>
</organism>
<sequence length="254" mass="28815">MDVIPLELIFAILSHLSDDQQSLTACTLVSHAWRSCALPLLYHAPTFANIQSIRIFADRIPTEAEPMVREIDLSAIPHRWDCVTDKILARLMEKCKAIERIDLHLCSKIHDSSVYLISTTLGSTLTDLTLSQCERLTNASVFALAAHCPCLKTLDISHLLVTDVSLRELAESCTSLEWLSLAYCEFLTEASIMFLRERCARLKFVDLDGCYGMLFENDDDNDMEEYQWTQEANVVIGKEYEDFEGYFSSDSELP</sequence>
<dbReference type="Gene3D" id="3.80.10.10">
    <property type="entry name" value="Ribonuclease Inhibitor"/>
    <property type="match status" value="1"/>
</dbReference>
<dbReference type="Pfam" id="PF12937">
    <property type="entry name" value="F-box-like"/>
    <property type="match status" value="1"/>
</dbReference>
<dbReference type="AlphaFoldDB" id="A0A433CY52"/>
<evidence type="ECO:0000313" key="3">
    <source>
        <dbReference type="Proteomes" id="UP000268093"/>
    </source>
</evidence>
<evidence type="ECO:0000313" key="2">
    <source>
        <dbReference type="EMBL" id="RUP43509.1"/>
    </source>
</evidence>
<name>A0A433CY52_9FUNG</name>
<keyword evidence="3" id="KW-1185">Reference proteome</keyword>
<dbReference type="InterPro" id="IPR001810">
    <property type="entry name" value="F-box_dom"/>
</dbReference>
<dbReference type="InterPro" id="IPR036047">
    <property type="entry name" value="F-box-like_dom_sf"/>
</dbReference>
<proteinExistence type="predicted"/>
<dbReference type="GO" id="GO:0005737">
    <property type="term" value="C:cytoplasm"/>
    <property type="evidence" value="ECO:0007669"/>
    <property type="project" value="TreeGrafter"/>
</dbReference>
<evidence type="ECO:0000259" key="1">
    <source>
        <dbReference type="Pfam" id="PF12937"/>
    </source>
</evidence>
<dbReference type="InterPro" id="IPR006553">
    <property type="entry name" value="Leu-rich_rpt_Cys-con_subtyp"/>
</dbReference>
<dbReference type="Gene3D" id="1.20.1280.50">
    <property type="match status" value="1"/>
</dbReference>
<comment type="caution">
    <text evidence="2">The sequence shown here is derived from an EMBL/GenBank/DDBJ whole genome shotgun (WGS) entry which is preliminary data.</text>
</comment>
<dbReference type="SMART" id="SM00367">
    <property type="entry name" value="LRR_CC"/>
    <property type="match status" value="4"/>
</dbReference>
<accession>A0A433CY52</accession>
<feature type="domain" description="F-box" evidence="1">
    <location>
        <begin position="2"/>
        <end position="46"/>
    </location>
</feature>
<dbReference type="EMBL" id="RBNI01010825">
    <property type="protein sequence ID" value="RUP43509.1"/>
    <property type="molecule type" value="Genomic_DNA"/>
</dbReference>
<dbReference type="SUPFAM" id="SSF52047">
    <property type="entry name" value="RNI-like"/>
    <property type="match status" value="1"/>
</dbReference>
<gene>
    <name evidence="2" type="ORF">BC936DRAFT_137067</name>
</gene>
<dbReference type="OrthoDB" id="421226at2759"/>